<protein>
    <recommendedName>
        <fullName evidence="5">DUF4440 domain-containing protein</fullName>
    </recommendedName>
</protein>
<organism evidence="3 4">
    <name type="scientific">Bradyrhizobium ontarionense</name>
    <dbReference type="NCBI Taxonomy" id="2898149"/>
    <lineage>
        <taxon>Bacteria</taxon>
        <taxon>Pseudomonadati</taxon>
        <taxon>Pseudomonadota</taxon>
        <taxon>Alphaproteobacteria</taxon>
        <taxon>Hyphomicrobiales</taxon>
        <taxon>Nitrobacteraceae</taxon>
        <taxon>Bradyrhizobium</taxon>
    </lineage>
</organism>
<dbReference type="SUPFAM" id="SSF54427">
    <property type="entry name" value="NTF2-like"/>
    <property type="match status" value="1"/>
</dbReference>
<keyword evidence="4" id="KW-1185">Reference proteome</keyword>
<dbReference type="InterPro" id="IPR032710">
    <property type="entry name" value="NTF2-like_dom_sf"/>
</dbReference>
<evidence type="ECO:0000313" key="3">
    <source>
        <dbReference type="EMBL" id="UFZ04876.1"/>
    </source>
</evidence>
<name>A0ABY3RC21_9BRAD</name>
<dbReference type="EMBL" id="CP088156">
    <property type="protein sequence ID" value="UFZ04876.1"/>
    <property type="molecule type" value="Genomic_DNA"/>
</dbReference>
<dbReference type="Gene3D" id="3.10.450.50">
    <property type="match status" value="1"/>
</dbReference>
<dbReference type="Proteomes" id="UP001431010">
    <property type="component" value="Chromosome"/>
</dbReference>
<reference evidence="3" key="1">
    <citation type="journal article" date="2024" name="Antonie Van Leeuwenhoek">
        <title>Bradyrhizobium ontarionense sp. nov., a novel bacterial symbiont isolated from Aeschynomene indica (Indian jointvetch), harbours photosynthesis, nitrogen fixation and nitrous oxide (N2O) reductase genes.</title>
        <authorList>
            <person name="Bromfield E.S.P."/>
            <person name="Cloutier S."/>
        </authorList>
    </citation>
    <scope>NUCLEOTIDE SEQUENCE</scope>
    <source>
        <strain evidence="3">A19</strain>
    </source>
</reference>
<gene>
    <name evidence="3" type="ORF">LQG66_00705</name>
</gene>
<evidence type="ECO:0000313" key="4">
    <source>
        <dbReference type="Proteomes" id="UP001431010"/>
    </source>
</evidence>
<evidence type="ECO:0000256" key="2">
    <source>
        <dbReference type="SAM" id="SignalP"/>
    </source>
</evidence>
<feature type="signal peptide" evidence="2">
    <location>
        <begin position="1"/>
        <end position="19"/>
    </location>
</feature>
<sequence>MKRHWMSLLGCASVMILLAVPSEGWSRTTKRHCVVTPERVKALLKNWQTALNESTATKPGPIVATYADRAVLLPTCANGPLTTREQITSYFFVFLQDRPKADIDPDKAIISGDCNFAFASGPYTFTTQDNAVLRARYTYIFHQNEIVQHHSSLEPQGRGNVPRALCKDKPE</sequence>
<accession>A0ABY3RC21</accession>
<evidence type="ECO:0008006" key="5">
    <source>
        <dbReference type="Google" id="ProtNLM"/>
    </source>
</evidence>
<dbReference type="RefSeq" id="WP_231322286.1">
    <property type="nucleotide sequence ID" value="NZ_CP088156.1"/>
</dbReference>
<feature type="region of interest" description="Disordered" evidence="1">
    <location>
        <begin position="152"/>
        <end position="171"/>
    </location>
</feature>
<keyword evidence="2" id="KW-0732">Signal</keyword>
<feature type="chain" id="PRO_5045582289" description="DUF4440 domain-containing protein" evidence="2">
    <location>
        <begin position="20"/>
        <end position="171"/>
    </location>
</feature>
<proteinExistence type="predicted"/>
<evidence type="ECO:0000256" key="1">
    <source>
        <dbReference type="SAM" id="MobiDB-lite"/>
    </source>
</evidence>